<gene>
    <name evidence="2" type="ORF">UV33_C0048G0004</name>
</gene>
<keyword evidence="1" id="KW-0812">Transmembrane</keyword>
<accession>A0A0G1ARJ1</accession>
<comment type="caution">
    <text evidence="2">The sequence shown here is derived from an EMBL/GenBank/DDBJ whole genome shotgun (WGS) entry which is preliminary data.</text>
</comment>
<dbReference type="AlphaFoldDB" id="A0A0G1ARJ1"/>
<evidence type="ECO:0000313" key="2">
    <source>
        <dbReference type="EMBL" id="KKS63720.1"/>
    </source>
</evidence>
<dbReference type="EMBL" id="LCEB01000048">
    <property type="protein sequence ID" value="KKS63720.1"/>
    <property type="molecule type" value="Genomic_DNA"/>
</dbReference>
<evidence type="ECO:0000256" key="1">
    <source>
        <dbReference type="SAM" id="Phobius"/>
    </source>
</evidence>
<feature type="transmembrane region" description="Helical" evidence="1">
    <location>
        <begin position="68"/>
        <end position="86"/>
    </location>
</feature>
<evidence type="ECO:0008006" key="4">
    <source>
        <dbReference type="Google" id="ProtNLM"/>
    </source>
</evidence>
<dbReference type="Proteomes" id="UP000034135">
    <property type="component" value="Unassembled WGS sequence"/>
</dbReference>
<reference evidence="2 3" key="1">
    <citation type="journal article" date="2015" name="Nature">
        <title>rRNA introns, odd ribosomes, and small enigmatic genomes across a large radiation of phyla.</title>
        <authorList>
            <person name="Brown C.T."/>
            <person name="Hug L.A."/>
            <person name="Thomas B.C."/>
            <person name="Sharon I."/>
            <person name="Castelle C.J."/>
            <person name="Singh A."/>
            <person name="Wilkins M.J."/>
            <person name="Williams K.H."/>
            <person name="Banfield J.F."/>
        </authorList>
    </citation>
    <scope>NUCLEOTIDE SEQUENCE [LARGE SCALE GENOMIC DNA]</scope>
</reference>
<feature type="transmembrane region" description="Helical" evidence="1">
    <location>
        <begin position="6"/>
        <end position="23"/>
    </location>
</feature>
<keyword evidence="1" id="KW-1133">Transmembrane helix</keyword>
<name>A0A0G1ARJ1_9BACT</name>
<proteinExistence type="predicted"/>
<organism evidence="2 3">
    <name type="scientific">Candidatus Daviesbacteria bacterium GW2011_GWA1_42_6</name>
    <dbReference type="NCBI Taxonomy" id="1618420"/>
    <lineage>
        <taxon>Bacteria</taxon>
        <taxon>Candidatus Daviesiibacteriota</taxon>
    </lineage>
</organism>
<evidence type="ECO:0000313" key="3">
    <source>
        <dbReference type="Proteomes" id="UP000034135"/>
    </source>
</evidence>
<sequence>MSISQLLLSTIIIFIIYKTAVSFRHGNLSRNFTSIWLLLWISVLFFIFEQNTLIRAAHFLGISRGVDLVIYLAVILTFYLIYKIFFTLNQINQKVTEIIREMAVKNPKKVDTKHKKA</sequence>
<dbReference type="Pfam" id="PF10066">
    <property type="entry name" value="DUF2304"/>
    <property type="match status" value="1"/>
</dbReference>
<feature type="transmembrane region" description="Helical" evidence="1">
    <location>
        <begin position="30"/>
        <end position="48"/>
    </location>
</feature>
<dbReference type="InterPro" id="IPR019277">
    <property type="entry name" value="DUF2304"/>
</dbReference>
<protein>
    <recommendedName>
        <fullName evidence="4">DUF2304 domain-containing protein</fullName>
    </recommendedName>
</protein>
<keyword evidence="1" id="KW-0472">Membrane</keyword>